<accession>A0ABY2SM87</accession>
<proteinExistence type="predicted"/>
<organism evidence="2 3">
    <name type="scientific">Martelella alba</name>
    <dbReference type="NCBI Taxonomy" id="2590451"/>
    <lineage>
        <taxon>Bacteria</taxon>
        <taxon>Pseudomonadati</taxon>
        <taxon>Pseudomonadota</taxon>
        <taxon>Alphaproteobacteria</taxon>
        <taxon>Hyphomicrobiales</taxon>
        <taxon>Aurantimonadaceae</taxon>
        <taxon>Martelella</taxon>
    </lineage>
</organism>
<reference evidence="2 3" key="1">
    <citation type="submission" date="2019-04" db="EMBL/GenBank/DDBJ databases">
        <authorList>
            <person name="Li M."/>
            <person name="Gao C."/>
        </authorList>
    </citation>
    <scope>NUCLEOTIDE SEQUENCE [LARGE SCALE GENOMIC DNA]</scope>
    <source>
        <strain evidence="2 3">BGMRC 2031</strain>
    </source>
</reference>
<evidence type="ECO:0000313" key="3">
    <source>
        <dbReference type="Proteomes" id="UP000305202"/>
    </source>
</evidence>
<gene>
    <name evidence="2" type="ORF">FCN80_07995</name>
</gene>
<evidence type="ECO:0000313" key="2">
    <source>
        <dbReference type="EMBL" id="TKI06889.1"/>
    </source>
</evidence>
<feature type="domain" description="Dermonecrotic toxin N-terminal" evidence="1">
    <location>
        <begin position="262"/>
        <end position="493"/>
    </location>
</feature>
<dbReference type="Proteomes" id="UP000305202">
    <property type="component" value="Unassembled WGS sequence"/>
</dbReference>
<dbReference type="EMBL" id="SZPQ01000009">
    <property type="protein sequence ID" value="TKI06889.1"/>
    <property type="molecule type" value="Genomic_DNA"/>
</dbReference>
<comment type="caution">
    <text evidence="2">The sequence shown here is derived from an EMBL/GenBank/DDBJ whole genome shotgun (WGS) entry which is preliminary data.</text>
</comment>
<protein>
    <recommendedName>
        <fullName evidence="1">Dermonecrotic toxin N-terminal domain-containing protein</fullName>
    </recommendedName>
</protein>
<dbReference type="InterPro" id="IPR046673">
    <property type="entry name" value="ToxA_N"/>
</dbReference>
<evidence type="ECO:0000259" key="1">
    <source>
        <dbReference type="Pfam" id="PF20178"/>
    </source>
</evidence>
<dbReference type="RefSeq" id="WP_136989636.1">
    <property type="nucleotide sequence ID" value="NZ_SZPQ01000009.1"/>
</dbReference>
<dbReference type="Pfam" id="PF20178">
    <property type="entry name" value="ToxA_N"/>
    <property type="match status" value="1"/>
</dbReference>
<name>A0ABY2SM87_9HYPH</name>
<keyword evidence="3" id="KW-1185">Reference proteome</keyword>
<sequence length="1203" mass="134481">MGHLLSNALPFLLRIILPYSAKLQTLADYVKNLVENQLGTDILSLIPAYRDRNGNGFVWLGILALVYQFYSADRRLPAPSRKTLRIPLMLARLFTRAARFWRMVCGATEYAGPRSVDKFGRLRLSGDEKQRQYGERLLARGWARNNGGQIGAEHAALRYYGIRTATGGHPPSTNRVSCDGMPLAGPSNLPGPVSAASAIYRVIRQIGRALVTALPRLTGVGAAPASVIGDRHSGYRTLIIRGDFPMPHPADLLRKLERLRYRDFPRLQTLVARQLSEDIARRFAVAVDADEIYLRGAAGARPTDDISLTQFALRRFLTNAVPALADKDSRDALIFAENRAAQPRRGAALSLTPAELDHLMGQWDMAAAYRDALNRYWLHHHERHALGNLLRILAQLVETAHRLGAVNTDMALCALGFGNRHTFAVSLRLFEAAGIVANDLFVMTAPDLRQVILYLPRAQRPFRLFANHRAMANWITEQCRHPLPSEEILMHFAVKDRWLDATGALNPALTRALAAAADDPDSLGGTGAAFGEPLYLLLTRQQRQRALEDADFLHAFPRAAKTQAETDAISFTRVMTLYAPLPEMDTESALRHIGATGDAFLEPPQKLGPAAAALFIAAADAAAFLTANRQSDAPLAHSHPLDLAAFARILNQDWATFLATPISTAAERRVIRRLTLKPQGYEREIRIRPNGAIDSHTTVYLPDARAQPPMGVPAISLSGAWMPLRFNDRLNAFEIYDITDQTRPGYPVIKDEQSCWVFGRHTYSGIGEGEQTSVADYRFVSIRLYEKLMENINNYCGHGADFSPVNSHGMAQDAAGRDYLVVKRHYIQLTPVANKRHFIVAGRNNATLTLRFDHKKKSFILVPTQGNWRATHKMNRALPAEDLAKATDAARSFRQGFRSTDEKTCRLSLAAEKALTPMGLGRVIHYGLSGPEIARHPEHAPLAHTIRDLFARCDDVLRQVEEYLGDVRLERYFQNALRLQRASQSLQLRAYRLFSTHIAKTRALLKSHLNDGLARIWTAVFSPDDLHMLSLKHDPLQRIWFNTRALAAGPANRYLDRHCQYECREISANRHYASVGVAPKGPGPSGAAVPPLFARETVFTHFVERLWRNNMTQNEINALISLPEAASMEISAFMTPAELAGMVFRTKAMARARLLLVDADYFAHLLWHLHAILYRHCEHRFNHPHIRSVLFMLAFQGLEQPGR</sequence>